<feature type="compositionally biased region" description="Acidic residues" evidence="1">
    <location>
        <begin position="230"/>
        <end position="240"/>
    </location>
</feature>
<protein>
    <recommendedName>
        <fullName evidence="4">DNA (cytosine-5)-methyltransferase 1 replication foci domain-containing protein</fullName>
    </recommendedName>
</protein>
<dbReference type="EMBL" id="JAJGCB010000013">
    <property type="protein sequence ID" value="KAJ8989756.1"/>
    <property type="molecule type" value="Genomic_DNA"/>
</dbReference>
<accession>A0AAN6ESZ1</accession>
<dbReference type="AlphaFoldDB" id="A0AAN6ESZ1"/>
<evidence type="ECO:0008006" key="4">
    <source>
        <dbReference type="Google" id="ProtNLM"/>
    </source>
</evidence>
<evidence type="ECO:0000313" key="2">
    <source>
        <dbReference type="EMBL" id="KAJ8989756.1"/>
    </source>
</evidence>
<comment type="caution">
    <text evidence="2">The sequence shown here is derived from an EMBL/GenBank/DDBJ whole genome shotgun (WGS) entry which is preliminary data.</text>
</comment>
<dbReference type="Proteomes" id="UP001161757">
    <property type="component" value="Unassembled WGS sequence"/>
</dbReference>
<evidence type="ECO:0000313" key="3">
    <source>
        <dbReference type="Proteomes" id="UP001161757"/>
    </source>
</evidence>
<reference evidence="2" key="1">
    <citation type="submission" date="2023-01" db="EMBL/GenBank/DDBJ databases">
        <title>Exophiala dermititidis isolated from Cystic Fibrosis Patient.</title>
        <authorList>
            <person name="Kurbessoian T."/>
            <person name="Crocker A."/>
            <person name="Murante D."/>
            <person name="Hogan D.A."/>
            <person name="Stajich J.E."/>
        </authorList>
    </citation>
    <scope>NUCLEOTIDE SEQUENCE</scope>
    <source>
        <strain evidence="2">Ex8</strain>
    </source>
</reference>
<gene>
    <name evidence="2" type="ORF">HRR80_006475</name>
</gene>
<sequence length="523" mass="59325">MSTYPEERVLKPLDPVPEDVNDWPDFALREAKIFHQGKGRYADLLQASEKTPLCVLGELMPLDDEQEHLALIEDPLYVRIKIENVTNYSFGQDDSGKPVIWAAGKAGWYEISPSDRYLSHYNDTLEAIDLFYFMVDKHQKLPPKRQRYGFMIDPFLRDYQKHTGYRIDDDDDAMETIHKHHSFLLRQMIEEREGIDWSQTYLWKHLAETYADEVEELRLALGRVTQNGADSEDSTEEEQEASATSSESEEDAQGSSDPDKASEVASATASISRSEPGAESEREPEPQPIDWTKTIWDMLNVLRKSANFNMRHCGIEEAASQLQKLPSFKGTHEDAVAAFERSAEELLRLMNEAKLRKKFNWSTRRIYDELEATLAEEVAGEVMKTPGKPKQQRHRMKSVLRPSGATKSHKRARGAADSLDEDEEMSDLPVTSPMARRQGPQSPSRLAEVDAESVGSREDSPSRQLNGYLNTEADPDALPELPPAPETQEMLDLVTQEAKRVGRQHQTSHLQAFLGHWGDLLGS</sequence>
<feature type="region of interest" description="Disordered" evidence="1">
    <location>
        <begin position="226"/>
        <end position="291"/>
    </location>
</feature>
<proteinExistence type="predicted"/>
<feature type="region of interest" description="Disordered" evidence="1">
    <location>
        <begin position="382"/>
        <end position="484"/>
    </location>
</feature>
<evidence type="ECO:0000256" key="1">
    <source>
        <dbReference type="SAM" id="MobiDB-lite"/>
    </source>
</evidence>
<organism evidence="2 3">
    <name type="scientific">Exophiala dermatitidis</name>
    <name type="common">Black yeast-like fungus</name>
    <name type="synonym">Wangiella dermatitidis</name>
    <dbReference type="NCBI Taxonomy" id="5970"/>
    <lineage>
        <taxon>Eukaryota</taxon>
        <taxon>Fungi</taxon>
        <taxon>Dikarya</taxon>
        <taxon>Ascomycota</taxon>
        <taxon>Pezizomycotina</taxon>
        <taxon>Eurotiomycetes</taxon>
        <taxon>Chaetothyriomycetidae</taxon>
        <taxon>Chaetothyriales</taxon>
        <taxon>Herpotrichiellaceae</taxon>
        <taxon>Exophiala</taxon>
    </lineage>
</organism>
<name>A0AAN6ESZ1_EXODE</name>